<evidence type="ECO:0000313" key="6">
    <source>
        <dbReference type="RefSeq" id="XP_055872547.1"/>
    </source>
</evidence>
<feature type="region of interest" description="Disordered" evidence="2">
    <location>
        <begin position="1067"/>
        <end position="1086"/>
    </location>
</feature>
<sequence>MNYIGSISILDRGDAPAQAVIDRNARSLAQRIADETKDELNKVMTRVHAIYSAMDTVDDFYFGHSMEFVNDLAELETILKDEIKKRQYQQQVTVFIVGYSDICHQKFRLLQQVNEFFKENSKNIDEEDWFPTTPDMDHDEVSSKVEDSLSYAQSLTKRLAELNKDMITYMTTMAEKKASHKRHPLEPKGRKKIEKALQQAKDDVSGLNEKLLVLQKELDDREDKVHIMMKQMDSKSLELQKFRTAAELAKQKLTQLQKDFDEQVKKNEEIKTDMTKYLDRQISALQATHRQEMQDFKQLVEAEAKKLQTASSTLSASDVSKSASGQRSPDPSAKQESNPEIKETKLANKTSEKKSGKPVGKSPTRNKGESKHSTKADKEVSDIAVQNVEGNPDTATVESQTKKLQAQPQQTNTDNEKLDLFNETLWKSLPADQVNNKFTQYRKLATEKIKDLEDQLELTLAKTKRKVTTLKAQFHEHKSKWEAERKLLIEQMDQSMKLQTDAEKEADAAMNQLEEYITEQEKLEEAEENQVHQIAGLLSPKDNVSSAGHSPVPSHPVQQQTTSPEPEQELLRLMQQTDDAKVQEMNARLGTCVSAPPAVDTEPIKILRREQSKKQDSRASLIRQDTGSNQFHTIPILDVQDTGSDIASADDSGKAFDSVGSGGQLLEPPSVDFQESYPTQGEKLISDHERTSPERNSYVRDALDRESALGEVEIRTASQSSELILHRQNTRTSSLGKSRHVLGQSTTSVEGVKVEGTTEEEIRASSAQSRASLRQQFKTKLGEAKQAAEDRRSKSPAIQLPTQLTIDDELILEDDDELDEGLLNEIGTSPPTGIKSSPGLSIVSTSDSKSPGVVDPSTIKRSPNQAFIQKIIRKGTSLLEHPLLKEFLKVFNGLMEFKDGVGKLLLDKDMMSAHQIIADLELVTFDQNKKVMPQVAELAENILYVLDEILSLMNSVLLVEREPPVSALNMSREQTIKSVPPPMETQFNSPTLEMMKEGVEAIRESSTVENEKLRELQEQYQQLKEDMEQERKIHQDQIQKNTVVMMELQETINDLQRELSSLGKAPLRTKSDLSSGRGTAVIHKSPSPESSVLFTRLDSERNAKIMRKAVIEDKLNPERYKEAIAKMDKYVSLPAQRLAHLVKKYVHHCRMKKIEENVKNGGELDDEVYEVLNKMENLQNQRAKKWAQKMDEMGSERISLANMLMETLDTIEQESGIFLIKPMYSYRGRETKPIYTSKLNRPSKIRRSLTPSKDPGTGSIPAPTPASQYRLVRPDRLYTQQVVNRHSMNELKFYKGSESPENGEVQITGNGLVVSQAAPNTMWNMQASHSWNLKEGPVNFLNCPRILEMDINRMLIGQNNISSKVPFPQSEDRLVNASQNTLRSYVTVNRPTAPIGGEWVEKRPSSGSASSQSSQKKVTVSDIDREIPAKLPVPQPLPPISPVPGQFDHQYRPVQESDDDEPPESPPGSSLYQSTNGRNTRHSASRLDQYMSIHSDTEDER</sequence>
<reference evidence="4 5" key="1">
    <citation type="submission" date="2025-04" db="UniProtKB">
        <authorList>
            <consortium name="RefSeq"/>
        </authorList>
    </citation>
    <scope>IDENTIFICATION</scope>
</reference>
<dbReference type="RefSeq" id="XP_055872546.1">
    <property type="nucleotide sequence ID" value="XM_056016571.1"/>
</dbReference>
<feature type="compositionally biased region" description="Basic and acidic residues" evidence="2">
    <location>
        <begin position="608"/>
        <end position="617"/>
    </location>
</feature>
<feature type="region of interest" description="Disordered" evidence="2">
    <location>
        <begin position="825"/>
        <end position="858"/>
    </location>
</feature>
<feature type="region of interest" description="Disordered" evidence="2">
    <location>
        <begin position="1394"/>
        <end position="1501"/>
    </location>
</feature>
<evidence type="ECO:0000256" key="1">
    <source>
        <dbReference type="SAM" id="Coils"/>
    </source>
</evidence>
<feature type="region of interest" description="Disordered" evidence="2">
    <location>
        <begin position="310"/>
        <end position="415"/>
    </location>
</feature>
<keyword evidence="1" id="KW-0175">Coiled coil</keyword>
<feature type="compositionally biased region" description="Pro residues" evidence="2">
    <location>
        <begin position="1431"/>
        <end position="1442"/>
    </location>
</feature>
<feature type="compositionally biased region" description="Polar residues" evidence="2">
    <location>
        <begin position="310"/>
        <end position="336"/>
    </location>
</feature>
<feature type="coiled-coil region" evidence="1">
    <location>
        <begin position="499"/>
        <end position="533"/>
    </location>
</feature>
<dbReference type="OMA" id="DVNRMMI"/>
<feature type="compositionally biased region" description="Polar residues" evidence="2">
    <location>
        <begin position="827"/>
        <end position="849"/>
    </location>
</feature>
<feature type="region of interest" description="Disordered" evidence="2">
    <location>
        <begin position="777"/>
        <end position="798"/>
    </location>
</feature>
<feature type="compositionally biased region" description="Basic and acidic residues" evidence="2">
    <location>
        <begin position="337"/>
        <end position="355"/>
    </location>
</feature>
<feature type="region of interest" description="Disordered" evidence="2">
    <location>
        <begin position="1241"/>
        <end position="1266"/>
    </location>
</feature>
<evidence type="ECO:0000313" key="5">
    <source>
        <dbReference type="RefSeq" id="XP_055872546.1"/>
    </source>
</evidence>
<evidence type="ECO:0000313" key="4">
    <source>
        <dbReference type="RefSeq" id="XP_055872545.1"/>
    </source>
</evidence>
<evidence type="ECO:0000256" key="2">
    <source>
        <dbReference type="SAM" id="MobiDB-lite"/>
    </source>
</evidence>
<feature type="coiled-coil region" evidence="1">
    <location>
        <begin position="999"/>
        <end position="1065"/>
    </location>
</feature>
<dbReference type="PANTHER" id="PTHR37915">
    <property type="match status" value="1"/>
</dbReference>
<organism evidence="3 5">
    <name type="scientific">Biomphalaria glabrata</name>
    <name type="common">Bloodfluke planorb</name>
    <name type="synonym">Freshwater snail</name>
    <dbReference type="NCBI Taxonomy" id="6526"/>
    <lineage>
        <taxon>Eukaryota</taxon>
        <taxon>Metazoa</taxon>
        <taxon>Spiralia</taxon>
        <taxon>Lophotrochozoa</taxon>
        <taxon>Mollusca</taxon>
        <taxon>Gastropoda</taxon>
        <taxon>Heterobranchia</taxon>
        <taxon>Euthyneura</taxon>
        <taxon>Panpulmonata</taxon>
        <taxon>Hygrophila</taxon>
        <taxon>Lymnaeoidea</taxon>
        <taxon>Planorbidae</taxon>
        <taxon>Biomphalaria</taxon>
    </lineage>
</organism>
<feature type="coiled-coil region" evidence="1">
    <location>
        <begin position="190"/>
        <end position="273"/>
    </location>
</feature>
<dbReference type="PANTHER" id="PTHR37915:SF3">
    <property type="match status" value="1"/>
</dbReference>
<evidence type="ECO:0000313" key="3">
    <source>
        <dbReference type="Proteomes" id="UP001165740"/>
    </source>
</evidence>
<dbReference type="Proteomes" id="UP001165740">
    <property type="component" value="Chromosome 18"/>
</dbReference>
<name>A0A9W2ZC48_BIOGL</name>
<feature type="coiled-coil region" evidence="1">
    <location>
        <begin position="442"/>
        <end position="473"/>
    </location>
</feature>
<proteinExistence type="predicted"/>
<feature type="region of interest" description="Disordered" evidence="2">
    <location>
        <begin position="540"/>
        <end position="566"/>
    </location>
</feature>
<dbReference type="RefSeq" id="XP_055872547.1">
    <property type="nucleotide sequence ID" value="XM_056016572.1"/>
</dbReference>
<dbReference type="GeneID" id="106066201"/>
<feature type="compositionally biased region" description="Polar residues" evidence="2">
    <location>
        <begin position="393"/>
        <end position="413"/>
    </location>
</feature>
<feature type="region of interest" description="Disordered" evidence="2">
    <location>
        <begin position="608"/>
        <end position="627"/>
    </location>
</feature>
<feature type="compositionally biased region" description="Basic and acidic residues" evidence="2">
    <location>
        <begin position="366"/>
        <end position="381"/>
    </location>
</feature>
<gene>
    <name evidence="4 5 6" type="primary">LOC106066201</name>
</gene>
<accession>A0A9W2ZC48</accession>
<feature type="compositionally biased region" description="Basic and acidic residues" evidence="2">
    <location>
        <begin position="780"/>
        <end position="793"/>
    </location>
</feature>
<feature type="compositionally biased region" description="Low complexity" evidence="2">
    <location>
        <begin position="1405"/>
        <end position="1421"/>
    </location>
</feature>
<protein>
    <submittedName>
        <fullName evidence="4 5">Uncharacterized protein LOC106066201 isoform X1</fullName>
    </submittedName>
</protein>
<dbReference type="OrthoDB" id="10037468at2759"/>
<feature type="region of interest" description="Disordered" evidence="2">
    <location>
        <begin position="650"/>
        <end position="672"/>
    </location>
</feature>
<dbReference type="RefSeq" id="XP_055872545.1">
    <property type="nucleotide sequence ID" value="XM_056016570.1"/>
</dbReference>
<keyword evidence="3" id="KW-1185">Reference proteome</keyword>